<keyword evidence="2" id="KW-0732">Signal</keyword>
<dbReference type="Gene3D" id="3.40.190.10">
    <property type="entry name" value="Periplasmic binding protein-like II"/>
    <property type="match status" value="2"/>
</dbReference>
<dbReference type="PANTHER" id="PTHR35936">
    <property type="entry name" value="MEMBRANE-BOUND LYTIC MUREIN TRANSGLYCOSYLASE F"/>
    <property type="match status" value="1"/>
</dbReference>
<dbReference type="SMART" id="SM00062">
    <property type="entry name" value="PBPb"/>
    <property type="match status" value="1"/>
</dbReference>
<gene>
    <name evidence="4" type="ORF">SAJA_01210</name>
</gene>
<name>A0A423Q2N3_9GAMM</name>
<reference evidence="4 5" key="1">
    <citation type="submission" date="2013-10" db="EMBL/GenBank/DDBJ databases">
        <title>Salinisphaera japonica YTM-1 Genome Sequencing.</title>
        <authorList>
            <person name="Lai Q."/>
            <person name="Li C."/>
            <person name="Shao Z."/>
        </authorList>
    </citation>
    <scope>NUCLEOTIDE SEQUENCE [LARGE SCALE GENOMIC DNA]</scope>
    <source>
        <strain evidence="4 5">YTM-1</strain>
    </source>
</reference>
<feature type="domain" description="Solute-binding protein family 3/N-terminal" evidence="3">
    <location>
        <begin position="17"/>
        <end position="240"/>
    </location>
</feature>
<comment type="similarity">
    <text evidence="1">Belongs to the bacterial solute-binding protein 3 family.</text>
</comment>
<dbReference type="Proteomes" id="UP000285310">
    <property type="component" value="Unassembled WGS sequence"/>
</dbReference>
<dbReference type="Pfam" id="PF00497">
    <property type="entry name" value="SBP_bac_3"/>
    <property type="match status" value="1"/>
</dbReference>
<keyword evidence="5" id="KW-1185">Reference proteome</keyword>
<sequence length="244" mass="27067">MGLLNLGTASADDETRTVRIALDLPYAPMEFERPDGRLEGFDIALGDALCRIAELECQWVVQAWDGIVAGLMARKYDVILSAMAITPERLRRFRIVGPYLQLASAWFVPVAGGIDRIAPETLSGRAIGVQRGTVHDRYVTQTYGEVADIKRYRSVMDIQFDLDAHRLDGAFVTRVVGQHMFNTSTARYRTIAPAQPIDQGMGIALRKDEIQLAEKLGAALTEFRSSPAYDALAARWIETEPARP</sequence>
<proteinExistence type="inferred from homology"/>
<protein>
    <submittedName>
        <fullName evidence="4">ABC transporter substrate-binding protein</fullName>
    </submittedName>
</protein>
<evidence type="ECO:0000313" key="5">
    <source>
        <dbReference type="Proteomes" id="UP000285310"/>
    </source>
</evidence>
<dbReference type="SUPFAM" id="SSF53850">
    <property type="entry name" value="Periplasmic binding protein-like II"/>
    <property type="match status" value="1"/>
</dbReference>
<evidence type="ECO:0000256" key="1">
    <source>
        <dbReference type="ARBA" id="ARBA00010333"/>
    </source>
</evidence>
<evidence type="ECO:0000313" key="4">
    <source>
        <dbReference type="EMBL" id="ROO32869.1"/>
    </source>
</evidence>
<dbReference type="AlphaFoldDB" id="A0A423Q2N3"/>
<organism evidence="4 5">
    <name type="scientific">Salinisphaera japonica YTM-1</name>
    <dbReference type="NCBI Taxonomy" id="1209778"/>
    <lineage>
        <taxon>Bacteria</taxon>
        <taxon>Pseudomonadati</taxon>
        <taxon>Pseudomonadota</taxon>
        <taxon>Gammaproteobacteria</taxon>
        <taxon>Salinisphaerales</taxon>
        <taxon>Salinisphaeraceae</taxon>
        <taxon>Salinisphaera</taxon>
    </lineage>
</organism>
<dbReference type="InParanoid" id="A0A423Q2N3"/>
<evidence type="ECO:0000259" key="3">
    <source>
        <dbReference type="SMART" id="SM00062"/>
    </source>
</evidence>
<accession>A0A423Q2N3</accession>
<dbReference type="InterPro" id="IPR001638">
    <property type="entry name" value="Solute-binding_3/MltF_N"/>
</dbReference>
<dbReference type="FunCoup" id="A0A423Q2N3">
    <property type="interactions" value="150"/>
</dbReference>
<dbReference type="EMBL" id="AYKG01000001">
    <property type="protein sequence ID" value="ROO32869.1"/>
    <property type="molecule type" value="Genomic_DNA"/>
</dbReference>
<evidence type="ECO:0000256" key="2">
    <source>
        <dbReference type="ARBA" id="ARBA00022729"/>
    </source>
</evidence>
<comment type="caution">
    <text evidence="4">The sequence shown here is derived from an EMBL/GenBank/DDBJ whole genome shotgun (WGS) entry which is preliminary data.</text>
</comment>
<dbReference type="PANTHER" id="PTHR35936:SF17">
    <property type="entry name" value="ARGININE-BINDING EXTRACELLULAR PROTEIN ARTP"/>
    <property type="match status" value="1"/>
</dbReference>